<dbReference type="InterPro" id="IPR002500">
    <property type="entry name" value="PAPS_reduct_dom"/>
</dbReference>
<evidence type="ECO:0000313" key="2">
    <source>
        <dbReference type="EMBL" id="OFJ48095.1"/>
    </source>
</evidence>
<dbReference type="Pfam" id="PF01507">
    <property type="entry name" value="PAPS_reduct"/>
    <property type="match status" value="1"/>
</dbReference>
<accession>A0A1E8PPE6</accession>
<dbReference type="Proteomes" id="UP000092634">
    <property type="component" value="Unassembled WGS sequence"/>
</dbReference>
<proteinExistence type="predicted"/>
<protein>
    <recommendedName>
        <fullName evidence="1">Phosphoadenosine phosphosulphate reductase domain-containing protein</fullName>
    </recommendedName>
</protein>
<dbReference type="InterPro" id="IPR014729">
    <property type="entry name" value="Rossmann-like_a/b/a_fold"/>
</dbReference>
<organism evidence="2 3">
    <name type="scientific">Janthinobacterium lividum</name>
    <dbReference type="NCBI Taxonomy" id="29581"/>
    <lineage>
        <taxon>Bacteria</taxon>
        <taxon>Pseudomonadati</taxon>
        <taxon>Pseudomonadota</taxon>
        <taxon>Betaproteobacteria</taxon>
        <taxon>Burkholderiales</taxon>
        <taxon>Oxalobacteraceae</taxon>
        <taxon>Janthinobacterium</taxon>
    </lineage>
</organism>
<evidence type="ECO:0000313" key="3">
    <source>
        <dbReference type="Proteomes" id="UP000092634"/>
    </source>
</evidence>
<sequence>MANVDFDSVIDAHKRIAVQFSGGRDSLALLLALRPYWDRITVYYTNSGDAYPETAALVSVVKSVVPHFVEIIGRVNEVHEQMGWPSDVMQPGTGFQFARDDIDGYVPLIDRHNCCFHSIMAPMHERMKADGITLLMRGQRNEDSTKSHVVNGSVIEGIQLLFPIAHWTTADVEKCIEDHGVPVPPFYAAGMTSTPDCMRCTAWLEHGAHKYLVVNHPGVASEVSARLKKIRVVVEPFIRRLDEAQETLNDK</sequence>
<name>A0A1E8PPE6_9BURK</name>
<dbReference type="Gene3D" id="3.40.50.620">
    <property type="entry name" value="HUPs"/>
    <property type="match status" value="1"/>
</dbReference>
<dbReference type="GO" id="GO:0003824">
    <property type="term" value="F:catalytic activity"/>
    <property type="evidence" value="ECO:0007669"/>
    <property type="project" value="InterPro"/>
</dbReference>
<feature type="domain" description="Phosphoadenosine phosphosulphate reductase" evidence="1">
    <location>
        <begin position="16"/>
        <end position="201"/>
    </location>
</feature>
<evidence type="ECO:0000259" key="1">
    <source>
        <dbReference type="Pfam" id="PF01507"/>
    </source>
</evidence>
<reference evidence="2 3" key="1">
    <citation type="submission" date="2016-10" db="EMBL/GenBank/DDBJ databases">
        <title>Updated version of Genome Assembly of Janthinobacterium lividum ERGS5:01.</title>
        <authorList>
            <person name="Kumar R."/>
            <person name="Acharya V."/>
            <person name="Singh D."/>
        </authorList>
    </citation>
    <scope>NUCLEOTIDE SEQUENCE [LARGE SCALE GENOMIC DNA]</scope>
    <source>
        <strain evidence="2 3">ERGS5:01</strain>
    </source>
</reference>
<gene>
    <name evidence="2" type="ORF">BA896_002995</name>
</gene>
<dbReference type="EMBL" id="MAQB02000001">
    <property type="protein sequence ID" value="OFJ48095.1"/>
    <property type="molecule type" value="Genomic_DNA"/>
</dbReference>
<dbReference type="SUPFAM" id="SSF52402">
    <property type="entry name" value="Adenine nucleotide alpha hydrolases-like"/>
    <property type="match status" value="1"/>
</dbReference>
<dbReference type="AlphaFoldDB" id="A0A1E8PPE6"/>
<comment type="caution">
    <text evidence="2">The sequence shown here is derived from an EMBL/GenBank/DDBJ whole genome shotgun (WGS) entry which is preliminary data.</text>
</comment>